<reference evidence="1 2" key="1">
    <citation type="submission" date="2016-07" db="EMBL/GenBank/DDBJ databases">
        <title>Pervasive Adenine N6-methylation of Active Genes in Fungi.</title>
        <authorList>
            <consortium name="DOE Joint Genome Institute"/>
            <person name="Mondo S.J."/>
            <person name="Dannebaum R.O."/>
            <person name="Kuo R.C."/>
            <person name="Labutti K."/>
            <person name="Haridas S."/>
            <person name="Kuo A."/>
            <person name="Salamov A."/>
            <person name="Ahrendt S.R."/>
            <person name="Lipzen A."/>
            <person name="Sullivan W."/>
            <person name="Andreopoulos W.B."/>
            <person name="Clum A."/>
            <person name="Lindquist E."/>
            <person name="Daum C."/>
            <person name="Ramamoorthy G.K."/>
            <person name="Gryganskyi A."/>
            <person name="Culley D."/>
            <person name="Magnuson J.K."/>
            <person name="James T.Y."/>
            <person name="O'Malley M.A."/>
            <person name="Stajich J.E."/>
            <person name="Spatafora J.W."/>
            <person name="Visel A."/>
            <person name="Grigoriev I.V."/>
        </authorList>
    </citation>
    <scope>NUCLEOTIDE SEQUENCE [LARGE SCALE GENOMIC DNA]</scope>
    <source>
        <strain evidence="1 2">NRRL 1336</strain>
    </source>
</reference>
<organism evidence="1 2">
    <name type="scientific">Absidia repens</name>
    <dbReference type="NCBI Taxonomy" id="90262"/>
    <lineage>
        <taxon>Eukaryota</taxon>
        <taxon>Fungi</taxon>
        <taxon>Fungi incertae sedis</taxon>
        <taxon>Mucoromycota</taxon>
        <taxon>Mucoromycotina</taxon>
        <taxon>Mucoromycetes</taxon>
        <taxon>Mucorales</taxon>
        <taxon>Cunninghamellaceae</taxon>
        <taxon>Absidia</taxon>
    </lineage>
</organism>
<name>A0A1X2HYW8_9FUNG</name>
<proteinExistence type="predicted"/>
<gene>
    <name evidence="1" type="ORF">BCR42DRAFT_398604</name>
</gene>
<accession>A0A1X2HYW8</accession>
<keyword evidence="2" id="KW-1185">Reference proteome</keyword>
<evidence type="ECO:0000313" key="1">
    <source>
        <dbReference type="EMBL" id="ORZ04635.1"/>
    </source>
</evidence>
<sequence length="123" mass="14275">MEPPSFPDAAVLRGERKWVVYYFGVDLARMELNLRSKAIITDFGINDHDKVTAKAATSIHFAEWQFINFDMILDFVAMFVKTTTIDSNNWQSTRQSHCLYWRMLKKTLEISVGDKISTSIFFV</sequence>
<evidence type="ECO:0000313" key="2">
    <source>
        <dbReference type="Proteomes" id="UP000193560"/>
    </source>
</evidence>
<dbReference type="EMBL" id="MCGE01000049">
    <property type="protein sequence ID" value="ORZ04635.1"/>
    <property type="molecule type" value="Genomic_DNA"/>
</dbReference>
<dbReference type="AlphaFoldDB" id="A0A1X2HYW8"/>
<comment type="caution">
    <text evidence="1">The sequence shown here is derived from an EMBL/GenBank/DDBJ whole genome shotgun (WGS) entry which is preliminary data.</text>
</comment>
<dbReference type="Proteomes" id="UP000193560">
    <property type="component" value="Unassembled WGS sequence"/>
</dbReference>
<protein>
    <submittedName>
        <fullName evidence="1">Uncharacterized protein</fullName>
    </submittedName>
</protein>